<dbReference type="InterPro" id="IPR018490">
    <property type="entry name" value="cNMP-bd_dom_sf"/>
</dbReference>
<keyword evidence="7 11" id="KW-0472">Membrane</keyword>
<feature type="transmembrane region" description="Helical" evidence="11">
    <location>
        <begin position="47"/>
        <end position="69"/>
    </location>
</feature>
<keyword evidence="8" id="KW-1071">Ligand-gated ion channel</keyword>
<proteinExistence type="inferred from homology"/>
<dbReference type="PANTHER" id="PTHR45651:SF68">
    <property type="entry name" value="ION TRANSPORT DOMAIN-CONTAINING PROTEIN"/>
    <property type="match status" value="1"/>
</dbReference>
<protein>
    <recommendedName>
        <fullName evidence="12">Cyclic nucleotide-binding domain-containing protein</fullName>
    </recommendedName>
</protein>
<dbReference type="EMBL" id="VIEB01000136">
    <property type="protein sequence ID" value="TQE04673.1"/>
    <property type="molecule type" value="Genomic_DNA"/>
</dbReference>
<keyword evidence="5 11" id="KW-1133">Transmembrane helix</keyword>
<accession>A0A540N2A9</accession>
<evidence type="ECO:0000259" key="12">
    <source>
        <dbReference type="PROSITE" id="PS50042"/>
    </source>
</evidence>
<feature type="region of interest" description="Disordered" evidence="10">
    <location>
        <begin position="567"/>
        <end position="613"/>
    </location>
</feature>
<evidence type="ECO:0000256" key="6">
    <source>
        <dbReference type="ARBA" id="ARBA00023065"/>
    </source>
</evidence>
<reference evidence="13 14" key="1">
    <citation type="journal article" date="2019" name="G3 (Bethesda)">
        <title>Sequencing of a Wild Apple (Malus baccata) Genome Unravels the Differences Between Cultivated and Wild Apple Species Regarding Disease Resistance and Cold Tolerance.</title>
        <authorList>
            <person name="Chen X."/>
        </authorList>
    </citation>
    <scope>NUCLEOTIDE SEQUENCE [LARGE SCALE GENOMIC DNA]</scope>
    <source>
        <strain evidence="14">cv. Shandingzi</strain>
        <tissue evidence="13">Leaves</tissue>
    </source>
</reference>
<comment type="subcellular location">
    <subcellularLocation>
        <location evidence="1">Membrane</location>
        <topology evidence="1">Multi-pass membrane protein</topology>
    </subcellularLocation>
</comment>
<organism evidence="13 14">
    <name type="scientific">Malus baccata</name>
    <name type="common">Siberian crab apple</name>
    <name type="synonym">Pyrus baccata</name>
    <dbReference type="NCBI Taxonomy" id="106549"/>
    <lineage>
        <taxon>Eukaryota</taxon>
        <taxon>Viridiplantae</taxon>
        <taxon>Streptophyta</taxon>
        <taxon>Embryophyta</taxon>
        <taxon>Tracheophyta</taxon>
        <taxon>Spermatophyta</taxon>
        <taxon>Magnoliopsida</taxon>
        <taxon>eudicotyledons</taxon>
        <taxon>Gunneridae</taxon>
        <taxon>Pentapetalae</taxon>
        <taxon>rosids</taxon>
        <taxon>fabids</taxon>
        <taxon>Rosales</taxon>
        <taxon>Rosaceae</taxon>
        <taxon>Amygdaloideae</taxon>
        <taxon>Maleae</taxon>
        <taxon>Malus</taxon>
    </lineage>
</organism>
<dbReference type="AlphaFoldDB" id="A0A540N2A9"/>
<dbReference type="Gene3D" id="2.60.120.10">
    <property type="entry name" value="Jelly Rolls"/>
    <property type="match status" value="1"/>
</dbReference>
<keyword evidence="4 11" id="KW-0812">Transmembrane</keyword>
<evidence type="ECO:0000313" key="14">
    <source>
        <dbReference type="Proteomes" id="UP000315295"/>
    </source>
</evidence>
<sequence length="613" mass="70167">MARIVFSPLSDLHFLLSYTPYNSNRPNLQPGGASPSTKFKWPKVDLLWNKVFVISCVIAVSLDPLFFYIPYINEVNKCLGMDKKLKNVALVLRLLTDTIFVVHIIHQIRQAINSVNSHEMENPGWGSEAMAVARKLSWRSIVTDILAVLPIPQVLFVGVYFKIRLSGYVVKRSVLSFFLLAQYLPRIYRIHLSSHNLTQTGIWAKCAFNFFLYILASHVLGAFWYFFSIQQETSCWHKAIKDSNMNATDNFYCDDISTTPKDITLLLNHSCSINVSENTPSPYDFGIFLDSLRSGNTASLDFPRKFFYSFWWGLRNLSNFGTNLITSTHVWENLFAILISIIGLLLFLYLIGNVQTFMELATIKSEEIRQKMKERQIEEWMAKYGLQEHFKKKIRKNIKQKLKENRDADLGNLFSILPRDTMKPLKRFLFMNTLRTVPMLKEKDEKVLKKICDCLRPVMYDEKSIVVRTGDPLDQMIFITEGLIWTYVGSDQSRHGGSSLGSQSSSMSTNMLKKGEFYGEELLDWASSASQLPISAQTVQCHTKVEAFVLMAKDLTRIVSKRALSWDSNNMNHSSNHNNNEVTHHGQPLLSGFESSTGSKPTIRYLKPAARPH</sequence>
<evidence type="ECO:0000256" key="8">
    <source>
        <dbReference type="ARBA" id="ARBA00023286"/>
    </source>
</evidence>
<dbReference type="GO" id="GO:0016020">
    <property type="term" value="C:membrane"/>
    <property type="evidence" value="ECO:0007669"/>
    <property type="project" value="UniProtKB-SubCell"/>
</dbReference>
<dbReference type="GO" id="GO:0005216">
    <property type="term" value="F:monoatomic ion channel activity"/>
    <property type="evidence" value="ECO:0007669"/>
    <property type="project" value="InterPro"/>
</dbReference>
<evidence type="ECO:0000313" key="13">
    <source>
        <dbReference type="EMBL" id="TQE04673.1"/>
    </source>
</evidence>
<evidence type="ECO:0000256" key="4">
    <source>
        <dbReference type="ARBA" id="ARBA00022692"/>
    </source>
</evidence>
<dbReference type="InterPro" id="IPR014710">
    <property type="entry name" value="RmlC-like_jellyroll"/>
</dbReference>
<feature type="compositionally biased region" description="Low complexity" evidence="10">
    <location>
        <begin position="568"/>
        <end position="580"/>
    </location>
</feature>
<keyword evidence="3" id="KW-0813">Transport</keyword>
<keyword evidence="14" id="KW-1185">Reference proteome</keyword>
<dbReference type="PANTHER" id="PTHR45651">
    <property type="entry name" value="CYCLIC NUCLEOTIDE-GATED ION CHANNEL 15-RELATED-RELATED"/>
    <property type="match status" value="1"/>
</dbReference>
<evidence type="ECO:0000256" key="7">
    <source>
        <dbReference type="ARBA" id="ARBA00023136"/>
    </source>
</evidence>
<comment type="similarity">
    <text evidence="2">Belongs to the cyclic nucleotide-gated cation channel (TC 1.A.1.5) family.</text>
</comment>
<dbReference type="InterPro" id="IPR005821">
    <property type="entry name" value="Ion_trans_dom"/>
</dbReference>
<dbReference type="STRING" id="106549.A0A540N2A9"/>
<dbReference type="Gene3D" id="1.10.287.70">
    <property type="match status" value="1"/>
</dbReference>
<evidence type="ECO:0000256" key="3">
    <source>
        <dbReference type="ARBA" id="ARBA00022448"/>
    </source>
</evidence>
<dbReference type="Proteomes" id="UP000315295">
    <property type="component" value="Unassembled WGS sequence"/>
</dbReference>
<feature type="domain" description="Cyclic nucleotide-binding" evidence="12">
    <location>
        <begin position="439"/>
        <end position="523"/>
    </location>
</feature>
<keyword evidence="6" id="KW-0406">Ion transport</keyword>
<feature type="transmembrane region" description="Helical" evidence="11">
    <location>
        <begin position="90"/>
        <end position="108"/>
    </location>
</feature>
<evidence type="ECO:0000256" key="9">
    <source>
        <dbReference type="ARBA" id="ARBA00023303"/>
    </source>
</evidence>
<dbReference type="SUPFAM" id="SSF81324">
    <property type="entry name" value="Voltage-gated potassium channels"/>
    <property type="match status" value="1"/>
</dbReference>
<feature type="transmembrane region" description="Helical" evidence="11">
    <location>
        <begin position="202"/>
        <end position="227"/>
    </location>
</feature>
<feature type="transmembrane region" description="Helical" evidence="11">
    <location>
        <begin position="173"/>
        <end position="190"/>
    </location>
</feature>
<name>A0A540N2A9_MALBA</name>
<dbReference type="InterPro" id="IPR000595">
    <property type="entry name" value="cNMP-bd_dom"/>
</dbReference>
<dbReference type="CDD" id="cd00038">
    <property type="entry name" value="CAP_ED"/>
    <property type="match status" value="1"/>
</dbReference>
<feature type="transmembrane region" description="Helical" evidence="11">
    <location>
        <begin position="334"/>
        <end position="352"/>
    </location>
</feature>
<evidence type="ECO:0000256" key="5">
    <source>
        <dbReference type="ARBA" id="ARBA00022989"/>
    </source>
</evidence>
<dbReference type="Pfam" id="PF00520">
    <property type="entry name" value="Ion_trans"/>
    <property type="match status" value="1"/>
</dbReference>
<feature type="transmembrane region" description="Helical" evidence="11">
    <location>
        <begin position="141"/>
        <end position="161"/>
    </location>
</feature>
<dbReference type="SUPFAM" id="SSF51206">
    <property type="entry name" value="cAMP-binding domain-like"/>
    <property type="match status" value="1"/>
</dbReference>
<evidence type="ECO:0000256" key="10">
    <source>
        <dbReference type="SAM" id="MobiDB-lite"/>
    </source>
</evidence>
<keyword evidence="9" id="KW-0407">Ion channel</keyword>
<dbReference type="SMART" id="SM00100">
    <property type="entry name" value="cNMP"/>
    <property type="match status" value="1"/>
</dbReference>
<evidence type="ECO:0000256" key="11">
    <source>
        <dbReference type="SAM" id="Phobius"/>
    </source>
</evidence>
<dbReference type="PROSITE" id="PS50042">
    <property type="entry name" value="CNMP_BINDING_3"/>
    <property type="match status" value="1"/>
</dbReference>
<gene>
    <name evidence="13" type="ORF">C1H46_009756</name>
</gene>
<evidence type="ECO:0000256" key="2">
    <source>
        <dbReference type="ARBA" id="ARBA00010486"/>
    </source>
</evidence>
<evidence type="ECO:0000256" key="1">
    <source>
        <dbReference type="ARBA" id="ARBA00004141"/>
    </source>
</evidence>
<comment type="caution">
    <text evidence="13">The sequence shown here is derived from an EMBL/GenBank/DDBJ whole genome shotgun (WGS) entry which is preliminary data.</text>
</comment>